<dbReference type="AlphaFoldDB" id="A0A8T9PZB1"/>
<dbReference type="EMBL" id="CP095046">
    <property type="protein sequence ID" value="UOQ70564.1"/>
    <property type="molecule type" value="Genomic_DNA"/>
</dbReference>
<reference evidence="1" key="1">
    <citation type="submission" date="2022-04" db="EMBL/GenBank/DDBJ databases">
        <title>Hymenobacter sp. isolated from the air.</title>
        <authorList>
            <person name="Won M."/>
            <person name="Lee C.-M."/>
            <person name="Woen H.-Y."/>
            <person name="Kwon S.-W."/>
        </authorList>
    </citation>
    <scope>NUCLEOTIDE SEQUENCE</scope>
    <source>
        <strain evidence="1">5116S-3</strain>
    </source>
</reference>
<gene>
    <name evidence="1" type="ORF">MUN79_17840</name>
</gene>
<evidence type="ECO:0000313" key="2">
    <source>
        <dbReference type="Proteomes" id="UP000831796"/>
    </source>
</evidence>
<dbReference type="RefSeq" id="WP_244673983.1">
    <property type="nucleotide sequence ID" value="NZ_CP095046.1"/>
</dbReference>
<protein>
    <submittedName>
        <fullName evidence="1">Uncharacterized protein</fullName>
    </submittedName>
</protein>
<organism evidence="1 2">
    <name type="scientific">Hymenobacter cellulosilyticus</name>
    <dbReference type="NCBI Taxonomy" id="2932248"/>
    <lineage>
        <taxon>Bacteria</taxon>
        <taxon>Pseudomonadati</taxon>
        <taxon>Bacteroidota</taxon>
        <taxon>Cytophagia</taxon>
        <taxon>Cytophagales</taxon>
        <taxon>Hymenobacteraceae</taxon>
        <taxon>Hymenobacter</taxon>
    </lineage>
</organism>
<dbReference type="Proteomes" id="UP000831796">
    <property type="component" value="Chromosome"/>
</dbReference>
<accession>A0A8T9PZB1</accession>
<evidence type="ECO:0000313" key="1">
    <source>
        <dbReference type="EMBL" id="UOQ70564.1"/>
    </source>
</evidence>
<proteinExistence type="predicted"/>
<dbReference type="KEGG" id="hcu:MUN79_17840"/>
<sequence length="146" mass="16065">MEVNPQAAAYLQKRSGTSKSAAQVEADIKAYNRSKPTRNWINFRQPEPYFLQMQTPGYVWQQPPNDMATYQLLGNAAELVQEPGITKGGSYQDPLEACTLKARAAISAPPPPSGFAAPARFRFPTATKPYFTKASRASRNLANASR</sequence>
<keyword evidence="2" id="KW-1185">Reference proteome</keyword>
<name>A0A8T9PZB1_9BACT</name>